<organism evidence="3 4">
    <name type="scientific">Caballeronia calidae</name>
    <dbReference type="NCBI Taxonomy" id="1777139"/>
    <lineage>
        <taxon>Bacteria</taxon>
        <taxon>Pseudomonadati</taxon>
        <taxon>Pseudomonadota</taxon>
        <taxon>Betaproteobacteria</taxon>
        <taxon>Burkholderiales</taxon>
        <taxon>Burkholderiaceae</taxon>
        <taxon>Caballeronia</taxon>
    </lineage>
</organism>
<dbReference type="Pfam" id="PF02979">
    <property type="entry name" value="NHase_alpha"/>
    <property type="match status" value="1"/>
</dbReference>
<feature type="domain" description="Nitrile hydratase alpha/Thiocyanate hydrolase gamma" evidence="2">
    <location>
        <begin position="20"/>
        <end position="107"/>
    </location>
</feature>
<protein>
    <submittedName>
        <fullName evidence="3">Nitrile hydratase subunit alpha</fullName>
    </submittedName>
</protein>
<gene>
    <name evidence="3" type="ORF">AWB78_01651</name>
</gene>
<keyword evidence="1" id="KW-0479">Metal-binding</keyword>
<reference evidence="3" key="1">
    <citation type="submission" date="2016-01" db="EMBL/GenBank/DDBJ databases">
        <authorList>
            <person name="Peeters C."/>
        </authorList>
    </citation>
    <scope>NUCLEOTIDE SEQUENCE</scope>
    <source>
        <strain evidence="3">LMG 29321</strain>
    </source>
</reference>
<evidence type="ECO:0000313" key="3">
    <source>
        <dbReference type="EMBL" id="SAK57137.1"/>
    </source>
</evidence>
<evidence type="ECO:0000256" key="1">
    <source>
        <dbReference type="ARBA" id="ARBA00022723"/>
    </source>
</evidence>
<sequence>MSHDHPHHHDHDHAGSALPEMDLRVRALESLLVEKGYIDPQALDVFVETYEHKVGPRNGARVVAKAWRDPDYRAWLLDDATAAIASLGYSGRQGEHMVALENTEDVHTDWCIK</sequence>
<dbReference type="Gene3D" id="3.90.330.10">
    <property type="entry name" value="Nitrile hydratase alpha /Thiocyanate hydrolase gamma"/>
    <property type="match status" value="1"/>
</dbReference>
<evidence type="ECO:0000313" key="4">
    <source>
        <dbReference type="Proteomes" id="UP000071859"/>
    </source>
</evidence>
<dbReference type="GO" id="GO:0046914">
    <property type="term" value="F:transition metal ion binding"/>
    <property type="evidence" value="ECO:0007669"/>
    <property type="project" value="InterPro"/>
</dbReference>
<dbReference type="InterPro" id="IPR036648">
    <property type="entry name" value="CN_Hdrase_a/SCN_Hdrase_g_sf"/>
</dbReference>
<name>A0A158AJC2_9BURK</name>
<dbReference type="EMBL" id="FCOX02000005">
    <property type="protein sequence ID" value="SAK57137.1"/>
    <property type="molecule type" value="Genomic_DNA"/>
</dbReference>
<dbReference type="Proteomes" id="UP000071859">
    <property type="component" value="Unassembled WGS sequence"/>
</dbReference>
<accession>A0A158AJC2</accession>
<dbReference type="InterPro" id="IPR004232">
    <property type="entry name" value="CN_Hdrtase_a/SCN_Hdrlase_g"/>
</dbReference>
<keyword evidence="4" id="KW-1185">Reference proteome</keyword>
<dbReference type="AlphaFoldDB" id="A0A158AJC2"/>
<dbReference type="GO" id="GO:0003824">
    <property type="term" value="F:catalytic activity"/>
    <property type="evidence" value="ECO:0007669"/>
    <property type="project" value="InterPro"/>
</dbReference>
<dbReference type="SUPFAM" id="SSF56209">
    <property type="entry name" value="Nitrile hydratase alpha chain"/>
    <property type="match status" value="1"/>
</dbReference>
<comment type="caution">
    <text evidence="3">The sequence shown here is derived from an EMBL/GenBank/DDBJ whole genome shotgun (WGS) entry which is preliminary data.</text>
</comment>
<evidence type="ECO:0000259" key="2">
    <source>
        <dbReference type="Pfam" id="PF02979"/>
    </source>
</evidence>
<proteinExistence type="predicted"/>